<evidence type="ECO:0000313" key="4">
    <source>
        <dbReference type="EMBL" id="GLQ28292.1"/>
    </source>
</evidence>
<evidence type="ECO:0000256" key="2">
    <source>
        <dbReference type="PROSITE-ProRule" id="PRU00169"/>
    </source>
</evidence>
<dbReference type="Pfam" id="PF00072">
    <property type="entry name" value="Response_reg"/>
    <property type="match status" value="1"/>
</dbReference>
<dbReference type="InterPro" id="IPR052016">
    <property type="entry name" value="Bact_Sigma-Reg"/>
</dbReference>
<dbReference type="InterPro" id="IPR001789">
    <property type="entry name" value="Sig_transdc_resp-reg_receiver"/>
</dbReference>
<evidence type="ECO:0000256" key="1">
    <source>
        <dbReference type="ARBA" id="ARBA00022801"/>
    </source>
</evidence>
<sequence>MEHRQRSPNVAGDNPRAVPNRILIVDDSRLQRRILSKMLGKWGFAVSEAESGAEALEICAAQMPDLIVSDWIMPGMSGIEFCSALREMPQDGYAYFILLTSKSEKIEIAQGLDSGADDFLTKPVNSDELRARITAGERILRMQRELSHKNRLVSETLGELQRVYDLLDQDLLEAKKLQQSLLRERQRSFDTGHLSLMLRSSGHVGGDLVGFFPTDDGKLGLFAIDVSGHGISSALMTARLAGYLSAAAPDQNIALTRQANGKYHANPPEKVIEKLNDLVLNEMETEHYFTLLLAFVDMATGRVQISQAGHPHPLVQRADGAVEQSGSGGFPVGLIEGVTFSQFEVTLAPGDRLLLLSDGVTECPDASGEMLGEEGLTGVISRLAKVRQAALLEALMWELADFAGTEEFPDDVSAILFEYSGPPS</sequence>
<dbReference type="SMART" id="SM00448">
    <property type="entry name" value="REC"/>
    <property type="match status" value="1"/>
</dbReference>
<dbReference type="CDD" id="cd17574">
    <property type="entry name" value="REC_OmpR"/>
    <property type="match status" value="1"/>
</dbReference>
<evidence type="ECO:0000259" key="3">
    <source>
        <dbReference type="PROSITE" id="PS50110"/>
    </source>
</evidence>
<accession>A0ABQ5VMD3</accession>
<dbReference type="PANTHER" id="PTHR43156:SF2">
    <property type="entry name" value="STAGE II SPORULATION PROTEIN E"/>
    <property type="match status" value="1"/>
</dbReference>
<feature type="domain" description="Response regulatory" evidence="3">
    <location>
        <begin position="21"/>
        <end position="137"/>
    </location>
</feature>
<dbReference type="RefSeq" id="WP_284374719.1">
    <property type="nucleotide sequence ID" value="NZ_BSNL01000001.1"/>
</dbReference>
<dbReference type="InterPro" id="IPR001932">
    <property type="entry name" value="PPM-type_phosphatase-like_dom"/>
</dbReference>
<protein>
    <submittedName>
        <fullName evidence="4">Fused response regulator/phosphatase</fullName>
    </submittedName>
</protein>
<dbReference type="EMBL" id="BSNL01000001">
    <property type="protein sequence ID" value="GLQ28292.1"/>
    <property type="molecule type" value="Genomic_DNA"/>
</dbReference>
<keyword evidence="1" id="KW-0378">Hydrolase</keyword>
<dbReference type="Gene3D" id="3.60.40.10">
    <property type="entry name" value="PPM-type phosphatase domain"/>
    <property type="match status" value="1"/>
</dbReference>
<gene>
    <name evidence="4" type="ORF">GCM10007927_30950</name>
</gene>
<dbReference type="SUPFAM" id="SSF81606">
    <property type="entry name" value="PP2C-like"/>
    <property type="match status" value="1"/>
</dbReference>
<reference evidence="4" key="1">
    <citation type="journal article" date="2014" name="Int. J. Syst. Evol. Microbiol.">
        <title>Complete genome of a new Firmicutes species belonging to the dominant human colonic microbiota ('Ruminococcus bicirculans') reveals two chromosomes and a selective capacity to utilize plant glucans.</title>
        <authorList>
            <consortium name="NISC Comparative Sequencing Program"/>
            <person name="Wegmann U."/>
            <person name="Louis P."/>
            <person name="Goesmann A."/>
            <person name="Henrissat B."/>
            <person name="Duncan S.H."/>
            <person name="Flint H.J."/>
        </authorList>
    </citation>
    <scope>NUCLEOTIDE SEQUENCE</scope>
    <source>
        <strain evidence="4">NBRC 109915</strain>
    </source>
</reference>
<name>A0ABQ5VMD3_9RHOB</name>
<keyword evidence="5" id="KW-1185">Reference proteome</keyword>
<dbReference type="Gene3D" id="3.40.50.2300">
    <property type="match status" value="1"/>
</dbReference>
<comment type="caution">
    <text evidence="4">The sequence shown here is derived from an EMBL/GenBank/DDBJ whole genome shotgun (WGS) entry which is preliminary data.</text>
</comment>
<dbReference type="PROSITE" id="PS50110">
    <property type="entry name" value="RESPONSE_REGULATORY"/>
    <property type="match status" value="1"/>
</dbReference>
<dbReference type="SUPFAM" id="SSF52172">
    <property type="entry name" value="CheY-like"/>
    <property type="match status" value="1"/>
</dbReference>
<feature type="modified residue" description="4-aspartylphosphate" evidence="2">
    <location>
        <position position="70"/>
    </location>
</feature>
<keyword evidence="2" id="KW-0597">Phosphoprotein</keyword>
<organism evidence="4 5">
    <name type="scientific">Sulfitobacter pacificus</name>
    <dbReference type="NCBI Taxonomy" id="1499314"/>
    <lineage>
        <taxon>Bacteria</taxon>
        <taxon>Pseudomonadati</taxon>
        <taxon>Pseudomonadota</taxon>
        <taxon>Alphaproteobacteria</taxon>
        <taxon>Rhodobacterales</taxon>
        <taxon>Roseobacteraceae</taxon>
        <taxon>Sulfitobacter</taxon>
    </lineage>
</organism>
<dbReference type="InterPro" id="IPR036457">
    <property type="entry name" value="PPM-type-like_dom_sf"/>
</dbReference>
<dbReference type="Proteomes" id="UP001161388">
    <property type="component" value="Unassembled WGS sequence"/>
</dbReference>
<reference evidence="4" key="2">
    <citation type="submission" date="2023-01" db="EMBL/GenBank/DDBJ databases">
        <title>Draft genome sequence of Sulfitobacter pacificus strain NBRC 109915.</title>
        <authorList>
            <person name="Sun Q."/>
            <person name="Mori K."/>
        </authorList>
    </citation>
    <scope>NUCLEOTIDE SEQUENCE</scope>
    <source>
        <strain evidence="4">NBRC 109915</strain>
    </source>
</reference>
<dbReference type="SMART" id="SM00331">
    <property type="entry name" value="PP2C_SIG"/>
    <property type="match status" value="1"/>
</dbReference>
<proteinExistence type="predicted"/>
<dbReference type="Pfam" id="PF07228">
    <property type="entry name" value="SpoIIE"/>
    <property type="match status" value="1"/>
</dbReference>
<dbReference type="InterPro" id="IPR011006">
    <property type="entry name" value="CheY-like_superfamily"/>
</dbReference>
<evidence type="ECO:0000313" key="5">
    <source>
        <dbReference type="Proteomes" id="UP001161388"/>
    </source>
</evidence>
<dbReference type="PANTHER" id="PTHR43156">
    <property type="entry name" value="STAGE II SPORULATION PROTEIN E-RELATED"/>
    <property type="match status" value="1"/>
</dbReference>